<reference evidence="7" key="1">
    <citation type="journal article" date="2020" name="Stud. Mycol.">
        <title>101 Dothideomycetes genomes: a test case for predicting lifestyles and emergence of pathogens.</title>
        <authorList>
            <person name="Haridas S."/>
            <person name="Albert R."/>
            <person name="Binder M."/>
            <person name="Bloem J."/>
            <person name="Labutti K."/>
            <person name="Salamov A."/>
            <person name="Andreopoulos B."/>
            <person name="Baker S."/>
            <person name="Barry K."/>
            <person name="Bills G."/>
            <person name="Bluhm B."/>
            <person name="Cannon C."/>
            <person name="Castanera R."/>
            <person name="Culley D."/>
            <person name="Daum C."/>
            <person name="Ezra D."/>
            <person name="Gonzalez J."/>
            <person name="Henrissat B."/>
            <person name="Kuo A."/>
            <person name="Liang C."/>
            <person name="Lipzen A."/>
            <person name="Lutzoni F."/>
            <person name="Magnuson J."/>
            <person name="Mondo S."/>
            <person name="Nolan M."/>
            <person name="Ohm R."/>
            <person name="Pangilinan J."/>
            <person name="Park H.-J."/>
            <person name="Ramirez L."/>
            <person name="Alfaro M."/>
            <person name="Sun H."/>
            <person name="Tritt A."/>
            <person name="Yoshinaga Y."/>
            <person name="Zwiers L.-H."/>
            <person name="Turgeon B."/>
            <person name="Goodwin S."/>
            <person name="Spatafora J."/>
            <person name="Crous P."/>
            <person name="Grigoriev I."/>
        </authorList>
    </citation>
    <scope>NUCLEOTIDE SEQUENCE</scope>
    <source>
        <strain evidence="7">CBS 113818</strain>
    </source>
</reference>
<sequence length="297" mass="33409">MPQLEKFLGKVYLWAYLPNLPAAIIFAALFSLLATAHIWKMARTKMWFCTPFVIGGLSEPIGYACRAIARYYTASLIPFLLQGVFLLLPPVLFAATLYMVYSRLVRSVHGERFSPISMRWCTRFFVFGDFTCLNIQSTGAGLLGKPKNVKIGNAIISAGVGLHCVVFVGFMYCCVVFHSRFRAHLAASGERTNVPWEPILKMLYATSFIILARNIFRLAEYVMGKDGYLLVNEWPVYVFDGVLMLIVMAVFFVWYPDQLQRGRTESMIELTSDGGLSEEQDRAKKLSSSVMPGLGRS</sequence>
<keyword evidence="2 6" id="KW-0812">Transmembrane</keyword>
<feature type="transmembrane region" description="Helical" evidence="6">
    <location>
        <begin position="198"/>
        <end position="216"/>
    </location>
</feature>
<protein>
    <submittedName>
        <fullName evidence="7">RTA1-domain-containing protein</fullName>
    </submittedName>
</protein>
<dbReference type="Pfam" id="PF04479">
    <property type="entry name" value="RTA1"/>
    <property type="match status" value="1"/>
</dbReference>
<feature type="transmembrane region" description="Helical" evidence="6">
    <location>
        <begin position="46"/>
        <end position="69"/>
    </location>
</feature>
<feature type="transmembrane region" description="Helical" evidence="6">
    <location>
        <begin position="122"/>
        <end position="143"/>
    </location>
</feature>
<keyword evidence="4 6" id="KW-0472">Membrane</keyword>
<feature type="region of interest" description="Disordered" evidence="5">
    <location>
        <begin position="270"/>
        <end position="297"/>
    </location>
</feature>
<organism evidence="7 8">
    <name type="scientific">Ophiobolus disseminans</name>
    <dbReference type="NCBI Taxonomy" id="1469910"/>
    <lineage>
        <taxon>Eukaryota</taxon>
        <taxon>Fungi</taxon>
        <taxon>Dikarya</taxon>
        <taxon>Ascomycota</taxon>
        <taxon>Pezizomycotina</taxon>
        <taxon>Dothideomycetes</taxon>
        <taxon>Pleosporomycetidae</taxon>
        <taxon>Pleosporales</taxon>
        <taxon>Pleosporineae</taxon>
        <taxon>Phaeosphaeriaceae</taxon>
        <taxon>Ophiobolus</taxon>
    </lineage>
</organism>
<dbReference type="GO" id="GO:0016020">
    <property type="term" value="C:membrane"/>
    <property type="evidence" value="ECO:0007669"/>
    <property type="project" value="UniProtKB-SubCell"/>
</dbReference>
<evidence type="ECO:0000256" key="1">
    <source>
        <dbReference type="ARBA" id="ARBA00004141"/>
    </source>
</evidence>
<comment type="subcellular location">
    <subcellularLocation>
        <location evidence="1">Membrane</location>
        <topology evidence="1">Multi-pass membrane protein</topology>
    </subcellularLocation>
</comment>
<dbReference type="Proteomes" id="UP000799424">
    <property type="component" value="Unassembled WGS sequence"/>
</dbReference>
<feature type="transmembrane region" description="Helical" evidence="6">
    <location>
        <begin position="236"/>
        <end position="255"/>
    </location>
</feature>
<evidence type="ECO:0000313" key="8">
    <source>
        <dbReference type="Proteomes" id="UP000799424"/>
    </source>
</evidence>
<dbReference type="OrthoDB" id="3358017at2759"/>
<name>A0A6A6ZKC3_9PLEO</name>
<dbReference type="AlphaFoldDB" id="A0A6A6ZKC3"/>
<dbReference type="PANTHER" id="PTHR31465">
    <property type="entry name" value="PROTEIN RTA1-RELATED"/>
    <property type="match status" value="1"/>
</dbReference>
<feature type="transmembrane region" description="Helical" evidence="6">
    <location>
        <begin position="155"/>
        <end position="177"/>
    </location>
</feature>
<keyword evidence="8" id="KW-1185">Reference proteome</keyword>
<evidence type="ECO:0000256" key="4">
    <source>
        <dbReference type="ARBA" id="ARBA00023136"/>
    </source>
</evidence>
<keyword evidence="3 6" id="KW-1133">Transmembrane helix</keyword>
<accession>A0A6A6ZKC3</accession>
<dbReference type="EMBL" id="MU006237">
    <property type="protein sequence ID" value="KAF2821500.1"/>
    <property type="molecule type" value="Genomic_DNA"/>
</dbReference>
<evidence type="ECO:0000256" key="2">
    <source>
        <dbReference type="ARBA" id="ARBA00022692"/>
    </source>
</evidence>
<gene>
    <name evidence="7" type="ORF">CC86DRAFT_373819</name>
</gene>
<dbReference type="PANTHER" id="PTHR31465:SF27">
    <property type="entry name" value="DOMAIN PROTEIN, PUTATIVE (AFU_ORTHOLOGUE AFUA_3G01030)-RELATED"/>
    <property type="match status" value="1"/>
</dbReference>
<evidence type="ECO:0000313" key="7">
    <source>
        <dbReference type="EMBL" id="KAF2821500.1"/>
    </source>
</evidence>
<evidence type="ECO:0000256" key="3">
    <source>
        <dbReference type="ARBA" id="ARBA00022989"/>
    </source>
</evidence>
<feature type="transmembrane region" description="Helical" evidence="6">
    <location>
        <begin position="20"/>
        <end position="39"/>
    </location>
</feature>
<evidence type="ECO:0000256" key="6">
    <source>
        <dbReference type="SAM" id="Phobius"/>
    </source>
</evidence>
<proteinExistence type="predicted"/>
<evidence type="ECO:0000256" key="5">
    <source>
        <dbReference type="SAM" id="MobiDB-lite"/>
    </source>
</evidence>
<feature type="transmembrane region" description="Helical" evidence="6">
    <location>
        <begin position="75"/>
        <end position="101"/>
    </location>
</feature>
<dbReference type="InterPro" id="IPR007568">
    <property type="entry name" value="RTA1"/>
</dbReference>